<comment type="similarity">
    <text evidence="2">Belongs to the AAA ATPase family. RarA/MGS1/WRNIP1 subfamily.</text>
</comment>
<dbReference type="Gene3D" id="3.40.50.300">
    <property type="entry name" value="P-loop containing nucleotide triphosphate hydrolases"/>
    <property type="match status" value="1"/>
</dbReference>
<evidence type="ECO:0000313" key="9">
    <source>
        <dbReference type="Proteomes" id="UP000006322"/>
    </source>
</evidence>
<dbReference type="Gene3D" id="1.10.8.60">
    <property type="match status" value="1"/>
</dbReference>
<dbReference type="Gene3D" id="1.10.3710.10">
    <property type="entry name" value="DNA polymerase III clamp loader subunits, C-terminal domain"/>
    <property type="match status" value="1"/>
</dbReference>
<dbReference type="InterPro" id="IPR008921">
    <property type="entry name" value="DNA_pol3_clamp-load_cplx_C"/>
</dbReference>
<evidence type="ECO:0000256" key="4">
    <source>
        <dbReference type="ARBA" id="ARBA00022705"/>
    </source>
</evidence>
<dbReference type="Pfam" id="PF12002">
    <property type="entry name" value="MgsA_C"/>
    <property type="match status" value="1"/>
</dbReference>
<evidence type="ECO:0000259" key="7">
    <source>
        <dbReference type="SMART" id="SM00382"/>
    </source>
</evidence>
<dbReference type="GO" id="GO:0005524">
    <property type="term" value="F:ATP binding"/>
    <property type="evidence" value="ECO:0007669"/>
    <property type="project" value="UniProtKB-KW"/>
</dbReference>
<dbReference type="SUPFAM" id="SSF48019">
    <property type="entry name" value="post-AAA+ oligomerization domain-like"/>
    <property type="match status" value="1"/>
</dbReference>
<dbReference type="InterPro" id="IPR003959">
    <property type="entry name" value="ATPase_AAA_core"/>
</dbReference>
<dbReference type="Gene3D" id="1.20.272.10">
    <property type="match status" value="1"/>
</dbReference>
<evidence type="ECO:0000256" key="2">
    <source>
        <dbReference type="ARBA" id="ARBA00008959"/>
    </source>
</evidence>
<protein>
    <recommendedName>
        <fullName evidence="3">Replication-associated recombination protein A</fullName>
    </recommendedName>
</protein>
<dbReference type="Pfam" id="PF00004">
    <property type="entry name" value="AAA"/>
    <property type="match status" value="1"/>
</dbReference>
<dbReference type="AlphaFoldDB" id="K6YNQ0"/>
<dbReference type="InterPro" id="IPR021886">
    <property type="entry name" value="MgsA_C"/>
</dbReference>
<dbReference type="InterPro" id="IPR051314">
    <property type="entry name" value="AAA_ATPase_RarA/MGS1/WRNIP1"/>
</dbReference>
<name>K6YNQ0_9ALTE</name>
<dbReference type="EMBL" id="BAER01000104">
    <property type="protein sequence ID" value="GAC34314.1"/>
    <property type="molecule type" value="Genomic_DNA"/>
</dbReference>
<comment type="function">
    <text evidence="1">DNA-dependent ATPase that plays important roles in cellular responses to stalled DNA replication processes.</text>
</comment>
<dbReference type="InterPro" id="IPR032423">
    <property type="entry name" value="AAA_assoc_2"/>
</dbReference>
<evidence type="ECO:0000256" key="6">
    <source>
        <dbReference type="ARBA" id="ARBA00022840"/>
    </source>
</evidence>
<dbReference type="Proteomes" id="UP000006322">
    <property type="component" value="Unassembled WGS sequence"/>
</dbReference>
<sequence length="445" mass="49137">MTEGFDFSHQDDPDFAPLAARMRPHNIAQYFGQQHIVGEGKPLRGAIERGQCHSMILWGPPGTGKTTLAEIIALHCDAHIERISAVTSGVKDIRSAIEKAKQNALSQAKRTILFVDEVHRFNKSQQDAFLPFIEDGTITFIGATTENPSFELNGALLSRARVYVLKSLTQDDLLDIAKRALTDNTRGLGDLALQIEDDGLALLTELAGGDARRLLNYIELAADFSTQGKITLEAIKEAVGEKVAQYDKGGDKFYDLISAFHKSVRGSAPDAALYWYARMLNAGCDPLYVARRLLAIATEDIGNADPRAMEVCLNAWDIFQRVGPAEGERAIAQATLYCASAAKSNAVYNAFKQAMSDAKTLPDYDVPSHLRNAPTRLMKEMGFGEGYRYAHDEPNAFAAGESYLPPELDGKQYYQPNERGLEIKLKAKLDYLTDLNNQSAHKRYK</sequence>
<dbReference type="InterPro" id="IPR003593">
    <property type="entry name" value="AAA+_ATPase"/>
</dbReference>
<dbReference type="PANTHER" id="PTHR13779">
    <property type="entry name" value="WERNER HELICASE-INTERACTING PROTEIN 1 FAMILY MEMBER"/>
    <property type="match status" value="1"/>
</dbReference>
<dbReference type="GO" id="GO:0008047">
    <property type="term" value="F:enzyme activator activity"/>
    <property type="evidence" value="ECO:0007669"/>
    <property type="project" value="TreeGrafter"/>
</dbReference>
<dbReference type="STRING" id="1129793.GPLA_3425"/>
<proteinExistence type="inferred from homology"/>
<accession>K6YNQ0</accession>
<dbReference type="Pfam" id="PF16193">
    <property type="entry name" value="AAA_assoc_2"/>
    <property type="match status" value="1"/>
</dbReference>
<dbReference type="OrthoDB" id="9778364at2"/>
<dbReference type="GO" id="GO:0016887">
    <property type="term" value="F:ATP hydrolysis activity"/>
    <property type="evidence" value="ECO:0007669"/>
    <property type="project" value="InterPro"/>
</dbReference>
<keyword evidence="5" id="KW-0547">Nucleotide-binding</keyword>
<dbReference type="InterPro" id="IPR027417">
    <property type="entry name" value="P-loop_NTPase"/>
</dbReference>
<dbReference type="GO" id="GO:0006261">
    <property type="term" value="P:DNA-templated DNA replication"/>
    <property type="evidence" value="ECO:0007669"/>
    <property type="project" value="TreeGrafter"/>
</dbReference>
<dbReference type="SMART" id="SM00382">
    <property type="entry name" value="AAA"/>
    <property type="match status" value="1"/>
</dbReference>
<dbReference type="FunFam" id="3.40.50.300:FF:000137">
    <property type="entry name" value="Replication-associated recombination protein A"/>
    <property type="match status" value="1"/>
</dbReference>
<dbReference type="RefSeq" id="WP_007106080.1">
    <property type="nucleotide sequence ID" value="NZ_BAER01000104.1"/>
</dbReference>
<dbReference type="GO" id="GO:0003677">
    <property type="term" value="F:DNA binding"/>
    <property type="evidence" value="ECO:0007669"/>
    <property type="project" value="InterPro"/>
</dbReference>
<organism evidence="8 9">
    <name type="scientific">Paraglaciecola polaris LMG 21857</name>
    <dbReference type="NCBI Taxonomy" id="1129793"/>
    <lineage>
        <taxon>Bacteria</taxon>
        <taxon>Pseudomonadati</taxon>
        <taxon>Pseudomonadota</taxon>
        <taxon>Gammaproteobacteria</taxon>
        <taxon>Alteromonadales</taxon>
        <taxon>Alteromonadaceae</taxon>
        <taxon>Paraglaciecola</taxon>
    </lineage>
</organism>
<comment type="caution">
    <text evidence="8">The sequence shown here is derived from an EMBL/GenBank/DDBJ whole genome shotgun (WGS) entry which is preliminary data.</text>
</comment>
<gene>
    <name evidence="8" type="primary">rarA</name>
    <name evidence="8" type="ORF">GPLA_3425</name>
</gene>
<dbReference type="PANTHER" id="PTHR13779:SF7">
    <property type="entry name" value="ATPASE WRNIP1"/>
    <property type="match status" value="1"/>
</dbReference>
<dbReference type="SUPFAM" id="SSF52540">
    <property type="entry name" value="P-loop containing nucleoside triphosphate hydrolases"/>
    <property type="match status" value="1"/>
</dbReference>
<evidence type="ECO:0000256" key="5">
    <source>
        <dbReference type="ARBA" id="ARBA00022741"/>
    </source>
</evidence>
<reference evidence="9" key="1">
    <citation type="journal article" date="2014" name="Environ. Microbiol.">
        <title>Comparative genomics of the marine bacterial genus Glaciecola reveals the high degree of genomic diversity and genomic characteristic for cold adaptation.</title>
        <authorList>
            <person name="Qin Q.L."/>
            <person name="Xie B.B."/>
            <person name="Yu Y."/>
            <person name="Shu Y.L."/>
            <person name="Rong J.C."/>
            <person name="Zhang Y.J."/>
            <person name="Zhao D.L."/>
            <person name="Chen X.L."/>
            <person name="Zhang X.Y."/>
            <person name="Chen B."/>
            <person name="Zhou B.C."/>
            <person name="Zhang Y.Z."/>
        </authorList>
    </citation>
    <scope>NUCLEOTIDE SEQUENCE [LARGE SCALE GENOMIC DNA]</scope>
    <source>
        <strain evidence="9">LMG 21857</strain>
    </source>
</reference>
<dbReference type="GO" id="GO:0000731">
    <property type="term" value="P:DNA synthesis involved in DNA repair"/>
    <property type="evidence" value="ECO:0007669"/>
    <property type="project" value="TreeGrafter"/>
</dbReference>
<dbReference type="CDD" id="cd18139">
    <property type="entry name" value="HLD_clamp_RarA"/>
    <property type="match status" value="1"/>
</dbReference>
<dbReference type="FunFam" id="1.20.272.10:FF:000001">
    <property type="entry name" value="Putative AAA family ATPase"/>
    <property type="match status" value="1"/>
</dbReference>
<dbReference type="GO" id="GO:0017116">
    <property type="term" value="F:single-stranded DNA helicase activity"/>
    <property type="evidence" value="ECO:0007669"/>
    <property type="project" value="TreeGrafter"/>
</dbReference>
<feature type="domain" description="AAA+ ATPase" evidence="7">
    <location>
        <begin position="51"/>
        <end position="168"/>
    </location>
</feature>
<evidence type="ECO:0000256" key="3">
    <source>
        <dbReference type="ARBA" id="ARBA00020776"/>
    </source>
</evidence>
<keyword evidence="9" id="KW-1185">Reference proteome</keyword>
<keyword evidence="6" id="KW-0067">ATP-binding</keyword>
<dbReference type="CDD" id="cd00009">
    <property type="entry name" value="AAA"/>
    <property type="match status" value="1"/>
</dbReference>
<dbReference type="FunFam" id="1.10.3710.10:FF:000001">
    <property type="entry name" value="Replication-associated recombination protein A"/>
    <property type="match status" value="1"/>
</dbReference>
<keyword evidence="4" id="KW-0235">DNA replication</keyword>
<evidence type="ECO:0000313" key="8">
    <source>
        <dbReference type="EMBL" id="GAC34314.1"/>
    </source>
</evidence>
<evidence type="ECO:0000256" key="1">
    <source>
        <dbReference type="ARBA" id="ARBA00002393"/>
    </source>
</evidence>